<dbReference type="AlphaFoldDB" id="A0A1Q9CHD7"/>
<keyword evidence="2" id="KW-1185">Reference proteome</keyword>
<gene>
    <name evidence="1" type="ORF">AK812_SmicGene37018</name>
</gene>
<dbReference type="InterPro" id="IPR036691">
    <property type="entry name" value="Endo/exonu/phosph_ase_sf"/>
</dbReference>
<reference evidence="1 2" key="1">
    <citation type="submission" date="2016-02" db="EMBL/GenBank/DDBJ databases">
        <title>Genome analysis of coral dinoflagellate symbionts highlights evolutionary adaptations to a symbiotic lifestyle.</title>
        <authorList>
            <person name="Aranda M."/>
            <person name="Li Y."/>
            <person name="Liew Y.J."/>
            <person name="Baumgarten S."/>
            <person name="Simakov O."/>
            <person name="Wilson M."/>
            <person name="Piel J."/>
            <person name="Ashoor H."/>
            <person name="Bougouffa S."/>
            <person name="Bajic V.B."/>
            <person name="Ryu T."/>
            <person name="Ravasi T."/>
            <person name="Bayer T."/>
            <person name="Micklem G."/>
            <person name="Kim H."/>
            <person name="Bhak J."/>
            <person name="Lajeunesse T.C."/>
            <person name="Voolstra C.R."/>
        </authorList>
    </citation>
    <scope>NUCLEOTIDE SEQUENCE [LARGE SCALE GENOMIC DNA]</scope>
    <source>
        <strain evidence="1 2">CCMP2467</strain>
    </source>
</reference>
<proteinExistence type="predicted"/>
<comment type="caution">
    <text evidence="1">The sequence shown here is derived from an EMBL/GenBank/DDBJ whole genome shotgun (WGS) entry which is preliminary data.</text>
</comment>
<dbReference type="SUPFAM" id="SSF56219">
    <property type="entry name" value="DNase I-like"/>
    <property type="match status" value="1"/>
</dbReference>
<evidence type="ECO:0000313" key="2">
    <source>
        <dbReference type="Proteomes" id="UP000186817"/>
    </source>
</evidence>
<protein>
    <submittedName>
        <fullName evidence="1">Uncharacterized protein</fullName>
    </submittedName>
</protein>
<organism evidence="1 2">
    <name type="scientific">Symbiodinium microadriaticum</name>
    <name type="common">Dinoflagellate</name>
    <name type="synonym">Zooxanthella microadriatica</name>
    <dbReference type="NCBI Taxonomy" id="2951"/>
    <lineage>
        <taxon>Eukaryota</taxon>
        <taxon>Sar</taxon>
        <taxon>Alveolata</taxon>
        <taxon>Dinophyceae</taxon>
        <taxon>Suessiales</taxon>
        <taxon>Symbiodiniaceae</taxon>
        <taxon>Symbiodinium</taxon>
    </lineage>
</organism>
<sequence length="314" mass="35230">MDQMRLSDCFRELHPQLRAYTFYSRQGTASRLDQIWFMDGVGGASQVINAAIVWQWQRRTDHDPVVVDFRHSLPSAPAASADPARTDWRRIVDAGLSDSGADLRAKIRANIDPSRPALAAVMSEARQAADTFLDTLTVTPTLLEPGGLADQRNGNLRDARRKLRHSLWPSIEDWDGFVMRPREWAQVSPGTSKPDASAAEVVQVGYYPFVGRDLFGRKVAAYTSGFTGRLVVADIKSHQVHTNIPHPVITRGNEQQAVRSYGAKSRSAGPTEVYQLRYQCEIGGELAVFSQALRQILFHKDRCGEHWMQKMHFD</sequence>
<evidence type="ECO:0000313" key="1">
    <source>
        <dbReference type="EMBL" id="OLP82339.1"/>
    </source>
</evidence>
<dbReference type="Gene3D" id="3.60.10.10">
    <property type="entry name" value="Endonuclease/exonuclease/phosphatase"/>
    <property type="match status" value="1"/>
</dbReference>
<dbReference type="EMBL" id="LSRX01001203">
    <property type="protein sequence ID" value="OLP82339.1"/>
    <property type="molecule type" value="Genomic_DNA"/>
</dbReference>
<name>A0A1Q9CHD7_SYMMI</name>
<accession>A0A1Q9CHD7</accession>
<dbReference type="Proteomes" id="UP000186817">
    <property type="component" value="Unassembled WGS sequence"/>
</dbReference>